<comment type="caution">
    <text evidence="1">The sequence shown here is derived from an EMBL/GenBank/DDBJ whole genome shotgun (WGS) entry which is preliminary data.</text>
</comment>
<sequence length="521" mass="56805">MESEAFMSKNVDHLLDTGLKAIPANSVLSTLITDIRQWCAEDGDWLKTRQRIEDKYGYDKFPGICHVVPNHGLMILAIIYGGHDFSEAMHIISTCGWDSDSNAGNVGCLVGIMHGLAAFDGNIDWRGPPADRALISGADGGYSINNAARLAFDIANMGRKLASEEPLLPPKDGAHFHFSLPGSVQGFQVNGNNDLKRLDIKIEQGIDHTGTSALAIHISGDMSESSGTVEVTTPTSSPPDVQSMPLYDLVASPLVYPGQTIKAILRADPANSTTVSARIMLRVFSFADQLQSFYSSSTLMSPNNAEVLEWVIPSDLGGQPIESVGISVSSNHHEFNGTLWLDSLGWHGSPELTLRENGSEGSLEFYKRAFVTGADSFHLWGKFWVAQDEGEGIVTYGTREWTDYRVVFRDFVTNIGEPVGVAVRVQGLNRYYALEFASGGNLVLVKALDKQRIKFAATGFDWKIDTKYTIIVTIEHNKLYAQVGNVTLSTTDWQYQTGGIGLVVTNGSLSVNSIEIGPIMY</sequence>
<accession>A0ACC2J7G6</accession>
<protein>
    <submittedName>
        <fullName evidence="1">Uncharacterized protein</fullName>
    </submittedName>
</protein>
<evidence type="ECO:0000313" key="1">
    <source>
        <dbReference type="EMBL" id="KAJ8123331.1"/>
    </source>
</evidence>
<reference evidence="1" key="1">
    <citation type="submission" date="2022-12" db="EMBL/GenBank/DDBJ databases">
        <title>Genome Sequence of Lasiodiplodia mahajangana.</title>
        <authorList>
            <person name="Buettner E."/>
        </authorList>
    </citation>
    <scope>NUCLEOTIDE SEQUENCE</scope>
    <source>
        <strain evidence="1">VT137</strain>
    </source>
</reference>
<dbReference type="Proteomes" id="UP001153332">
    <property type="component" value="Unassembled WGS sequence"/>
</dbReference>
<proteinExistence type="predicted"/>
<evidence type="ECO:0000313" key="2">
    <source>
        <dbReference type="Proteomes" id="UP001153332"/>
    </source>
</evidence>
<name>A0ACC2J7G6_9PEZI</name>
<keyword evidence="2" id="KW-1185">Reference proteome</keyword>
<gene>
    <name evidence="1" type="ORF">O1611_g9618</name>
</gene>
<organism evidence="1 2">
    <name type="scientific">Lasiodiplodia mahajangana</name>
    <dbReference type="NCBI Taxonomy" id="1108764"/>
    <lineage>
        <taxon>Eukaryota</taxon>
        <taxon>Fungi</taxon>
        <taxon>Dikarya</taxon>
        <taxon>Ascomycota</taxon>
        <taxon>Pezizomycotina</taxon>
        <taxon>Dothideomycetes</taxon>
        <taxon>Dothideomycetes incertae sedis</taxon>
        <taxon>Botryosphaeriales</taxon>
        <taxon>Botryosphaeriaceae</taxon>
        <taxon>Lasiodiplodia</taxon>
    </lineage>
</organism>
<dbReference type="EMBL" id="JAPUUL010003364">
    <property type="protein sequence ID" value="KAJ8123331.1"/>
    <property type="molecule type" value="Genomic_DNA"/>
</dbReference>